<keyword evidence="6" id="KW-1133">Transmembrane helix</keyword>
<dbReference type="InterPro" id="IPR015914">
    <property type="entry name" value="PAPs_N"/>
</dbReference>
<dbReference type="HOGENOM" id="CLU_002166_0_0_9"/>
<dbReference type="eggNOG" id="COG4632">
    <property type="taxonomic scope" value="Bacteria"/>
</dbReference>
<dbReference type="NCBIfam" id="TIGR01167">
    <property type="entry name" value="LPXTG_anchor"/>
    <property type="match status" value="1"/>
</dbReference>
<dbReference type="Gene3D" id="1.20.1270.70">
    <property type="entry name" value="Designed single chain three-helix bundle"/>
    <property type="match status" value="1"/>
</dbReference>
<dbReference type="Pfam" id="PF00746">
    <property type="entry name" value="Gram_pos_anchor"/>
    <property type="match status" value="1"/>
</dbReference>
<dbReference type="PANTHER" id="PTHR22953">
    <property type="entry name" value="ACID PHOSPHATASE RELATED"/>
    <property type="match status" value="1"/>
</dbReference>
<feature type="compositionally biased region" description="Low complexity" evidence="5">
    <location>
        <begin position="1795"/>
        <end position="1812"/>
    </location>
</feature>
<feature type="region of interest" description="Disordered" evidence="5">
    <location>
        <begin position="1788"/>
        <end position="1812"/>
    </location>
</feature>
<feature type="signal peptide" evidence="7">
    <location>
        <begin position="1"/>
        <end position="31"/>
    </location>
</feature>
<dbReference type="eggNOG" id="COG1538">
    <property type="taxonomic scope" value="Bacteria"/>
</dbReference>
<feature type="region of interest" description="Disordered" evidence="5">
    <location>
        <begin position="256"/>
        <end position="279"/>
    </location>
</feature>
<keyword evidence="4" id="KW-0572">Peptidoglycan-anchor</keyword>
<dbReference type="PANTHER" id="PTHR22953:SF153">
    <property type="entry name" value="PURPLE ACID PHOSPHATASE"/>
    <property type="match status" value="1"/>
</dbReference>
<organism evidence="9 10">
    <name type="scientific">Ethanoligenens harbinense (strain DSM 18485 / JCM 12961 / CGMCC 1.5033 / YUAN-3)</name>
    <dbReference type="NCBI Taxonomy" id="663278"/>
    <lineage>
        <taxon>Bacteria</taxon>
        <taxon>Bacillati</taxon>
        <taxon>Bacillota</taxon>
        <taxon>Clostridia</taxon>
        <taxon>Eubacteriales</taxon>
        <taxon>Oscillospiraceae</taxon>
        <taxon>Ethanoligenens</taxon>
    </lineage>
</organism>
<evidence type="ECO:0000256" key="2">
    <source>
        <dbReference type="ARBA" id="ARBA00022525"/>
    </source>
</evidence>
<evidence type="ECO:0000313" key="9">
    <source>
        <dbReference type="EMBL" id="ADU26125.1"/>
    </source>
</evidence>
<keyword evidence="6" id="KW-0812">Transmembrane</keyword>
<dbReference type="Gene3D" id="1.20.1270.90">
    <property type="entry name" value="AF1782-like"/>
    <property type="match status" value="4"/>
</dbReference>
<dbReference type="EMBL" id="CP002400">
    <property type="protein sequence ID" value="ADU26125.1"/>
    <property type="molecule type" value="Genomic_DNA"/>
</dbReference>
<dbReference type="PROSITE" id="PS50847">
    <property type="entry name" value="GRAM_POS_ANCHORING"/>
    <property type="match status" value="1"/>
</dbReference>
<evidence type="ECO:0000256" key="5">
    <source>
        <dbReference type="SAM" id="MobiDB-lite"/>
    </source>
</evidence>
<feature type="chain" id="PRO_5030168438" evidence="7">
    <location>
        <begin position="32"/>
        <end position="1845"/>
    </location>
</feature>
<dbReference type="eggNOG" id="COG1409">
    <property type="taxonomic scope" value="Bacteria"/>
</dbReference>
<dbReference type="Gene3D" id="2.60.120.430">
    <property type="entry name" value="Galactose-binding lectin"/>
    <property type="match status" value="1"/>
</dbReference>
<gene>
    <name evidence="9" type="ordered locus">Ethha_0547</name>
</gene>
<dbReference type="Proteomes" id="UP000001551">
    <property type="component" value="Chromosome"/>
</dbReference>
<keyword evidence="10" id="KW-1185">Reference proteome</keyword>
<dbReference type="InterPro" id="IPR029052">
    <property type="entry name" value="Metallo-depent_PP-like"/>
</dbReference>
<dbReference type="InterPro" id="IPR008963">
    <property type="entry name" value="Purple_acid_Pase-like_N"/>
</dbReference>
<dbReference type="Pfam" id="PF09992">
    <property type="entry name" value="NAGPA"/>
    <property type="match status" value="1"/>
</dbReference>
<evidence type="ECO:0000256" key="1">
    <source>
        <dbReference type="ARBA" id="ARBA00022512"/>
    </source>
</evidence>
<dbReference type="InterPro" id="IPR019931">
    <property type="entry name" value="LPXTG_anchor"/>
</dbReference>
<dbReference type="InterPro" id="IPR004843">
    <property type="entry name" value="Calcineurin-like_PHP"/>
</dbReference>
<proteinExistence type="predicted"/>
<evidence type="ECO:0000256" key="7">
    <source>
        <dbReference type="SAM" id="SignalP"/>
    </source>
</evidence>
<keyword evidence="1" id="KW-0134">Cell wall</keyword>
<dbReference type="InterPro" id="IPR039331">
    <property type="entry name" value="PAPs-like"/>
</dbReference>
<dbReference type="SUPFAM" id="SSF56300">
    <property type="entry name" value="Metallo-dependent phosphatases"/>
    <property type="match status" value="1"/>
</dbReference>
<feature type="domain" description="Gram-positive cocci surface proteins LPxTG" evidence="8">
    <location>
        <begin position="1807"/>
        <end position="1845"/>
    </location>
</feature>
<dbReference type="Gene3D" id="3.60.21.10">
    <property type="match status" value="1"/>
</dbReference>
<evidence type="ECO:0000313" key="10">
    <source>
        <dbReference type="Proteomes" id="UP000001551"/>
    </source>
</evidence>
<reference evidence="9 10" key="1">
    <citation type="submission" date="2010-12" db="EMBL/GenBank/DDBJ databases">
        <title>Complete sequence of Ethanoligenens harbinense YUAN-3.</title>
        <authorList>
            <person name="Lucas S."/>
            <person name="Copeland A."/>
            <person name="Lapidus A."/>
            <person name="Cheng J.-F."/>
            <person name="Bruce D."/>
            <person name="Goodwin L."/>
            <person name="Pitluck S."/>
            <person name="Chertkov O."/>
            <person name="Misra M."/>
            <person name="Detter J.C."/>
            <person name="Han C."/>
            <person name="Tapia R."/>
            <person name="Land M."/>
            <person name="Hauser L."/>
            <person name="Jeffries C."/>
            <person name="Kyrpides N."/>
            <person name="Ivanova N."/>
            <person name="Mikhailova N."/>
            <person name="Wang A."/>
            <person name="Mouttaki H."/>
            <person name="He Z."/>
            <person name="Zhou J."/>
            <person name="Hemme C.L."/>
            <person name="Woyke T."/>
        </authorList>
    </citation>
    <scope>NUCLEOTIDE SEQUENCE [LARGE SCALE GENOMIC DNA]</scope>
    <source>
        <strain evidence="10">DSM 18485 / JCM 12961 / CGMCC 1.5033 / YUAN-3</strain>
    </source>
</reference>
<sequence>MKKRVKRKLAAAAVAISICAAQILSSVDVYALGPVDIQSSVFKSIIDETKTTISPDVGQKTFTYINKGDNNRVACYEADVDLSNKNASLVVGMPNDGTSYGMQTVRDQASAAEKNGKNIVAAVNGDFYDMSTGEPVSLIVKDGVELHASNNSSGFFGIKKDGMAVIGDASTYNQIKGDLQEAMSSNQLLVVNGKTVGSSTDLEPRTAVGIRADGSVFFIVIDGRQSPYSEGITLTDLSQLMLDDGAVQAANLDGGGSSTFASRTPGDTDLTVKNSPSDGNERTVANSWLIVSNAVSDGQFASAAITPGDQTYTPGATVQFAAKGVDASGAPAQLPGGLSWSLSDPSYGSIDQTGKFVSGGKTGQFQVQLSSNGKVVGSAWAEVAVPDSLQFLQSELSLKFNAQQDLGLTATYKGRTVTLHSGDIQWTYNTAMGTIDDSNIFHAGGQSASGTVTAQFSGTNLTASINLKVGQLPVVLYDFEGNLDDWSTSTAGRGEQCSISLAKYPNDPVRFGQQSLRIDFDNTNAQKSTTLGDYAGPATSVPVPGTPTAIGMWVYATPEAQGYWLRMYVYDKNGSVKPLDITPQSGVNWTGWKYCEAAIPSTYQGPFTTFPKQMIRIMSLKSGIVGPMTKGSIYVDNIRAVYGANVDDLTAPVIDSVNVDGKTYNTSSVNITTAIHDVSEPNESGINWDRNRIWVDGVEYTNAQDHYSYDKDGTFSLSGYQWADGVHHVHLSIQDNFGNETDKDVYFTVKTSNGTGISLNPQGASAPLGGTYLFTLNADDLSNVTGATATVNISEAFPVTGVDFAGSAAGSTYQYDVSTGNVTLNIKNSGAAKGSGTLATIHVAVPAGTAQGGTIPYSVTSGAATFTAAQGGTFNATFSCTAGAIPVSSSLNVSLGQMVVGADGQLTVTTADGKPAAGADVTFTPAGGTAQDLGKTDADGNLSSAVPTQTAQKFTLSAQLDTAYSFPTAGQSFNPQKGAAPSNLLAGSTQDPTTEKTFTWMTNPLQGGGKAIMQVAGQDDYAKNGDSAFADYTGTCKLITYTADSSAVTLNSVTATGLTAGTTYAYRVGDGTNWSDVRTFTTLKPDDSNLTFNVFGDTQVSDTAGLSALDGFITDIENAPVKSDFALHVGDFTDDQSIFNEMDITANMLSSHSIFDSMDFIHVMGNHELQGDDGTKSAAILGMPNSNGPDCDKTGTYSVDYGNMHIAVLGWTGDTTQMQEKLDWLRKDMNASHKTWKMIATHQPTFNTNPSDGSTMFYDMLPQVCDELGVDIVFNGHDHAYGRTYPIYDKTPATSDPANCNNGTVYIAAGHSGDKTYDIDPVQPDAFVTHQQEANKDDAVYLTCSVDKNKMHLVVHDSQNGETTDDVTLTAHKTDKTALQSAIASAQALDGAAVVGNYEGNYPQSAMDSMKSAINAANAVNSDDNATPEDVAAAVTALNTAVATFQSAVVTVDRTQLNTLVSNAEKLDSTKYTPNSWKPFGDALTAAQTVLAGHPRQEDINEAFNALLTAQNSLVFAADKSALQQIVTLAKNTDTSNDKPARVKALTDAVAAAQAVLDDPNAVQTEADNAVAAVLQALTNLQEIADRTDLNALIVTVQKLDGSKYTNASWQSLQTALSAAQAEAADLDNNASDIQTAYSNLAGAVNALVTVSNKAALSNTVSLAGQVLANAGSYAPATLQGISDLVAQAQALLVQNDATQSAVDSADSALLNALAKVRVKADKTDLAKLVDATSKMDLTKYTAASAETLRQELTAAKTALTDENITQDAVNQLTGSLQNAVNGLVPVSAGNGTTSSNDASSHSNASNPKTGAAQSSALPVAAAGGLVGACAFVVVLFRRRKKESR</sequence>
<dbReference type="Pfam" id="PF07554">
    <property type="entry name" value="FIVAR"/>
    <property type="match status" value="6"/>
</dbReference>
<dbReference type="GO" id="GO:0046872">
    <property type="term" value="F:metal ion binding"/>
    <property type="evidence" value="ECO:0007669"/>
    <property type="project" value="InterPro"/>
</dbReference>
<dbReference type="Pfam" id="PF00149">
    <property type="entry name" value="Metallophos"/>
    <property type="match status" value="1"/>
</dbReference>
<dbReference type="Gene3D" id="2.60.40.380">
    <property type="entry name" value="Purple acid phosphatase-like, N-terminal"/>
    <property type="match status" value="1"/>
</dbReference>
<evidence type="ECO:0000256" key="4">
    <source>
        <dbReference type="ARBA" id="ARBA00023088"/>
    </source>
</evidence>
<dbReference type="GO" id="GO:0003993">
    <property type="term" value="F:acid phosphatase activity"/>
    <property type="evidence" value="ECO:0007669"/>
    <property type="project" value="InterPro"/>
</dbReference>
<name>E6U9D4_ETHHY</name>
<keyword evidence="2" id="KW-0964">Secreted</keyword>
<dbReference type="InterPro" id="IPR018711">
    <property type="entry name" value="NAGPA"/>
</dbReference>
<keyword evidence="6" id="KW-0472">Membrane</keyword>
<protein>
    <submittedName>
        <fullName evidence="9">LPXTG-motif cell wall anchor domain protein</fullName>
    </submittedName>
</protein>
<evidence type="ECO:0000259" key="8">
    <source>
        <dbReference type="PROSITE" id="PS50847"/>
    </source>
</evidence>
<accession>E6U9D4</accession>
<evidence type="ECO:0000256" key="6">
    <source>
        <dbReference type="SAM" id="Phobius"/>
    </source>
</evidence>
<dbReference type="Gene3D" id="2.60.40.1080">
    <property type="match status" value="1"/>
</dbReference>
<dbReference type="KEGG" id="eha:Ethha_0547"/>
<feature type="transmembrane region" description="Helical" evidence="6">
    <location>
        <begin position="1817"/>
        <end position="1837"/>
    </location>
</feature>
<keyword evidence="3 7" id="KW-0732">Signal</keyword>
<dbReference type="Pfam" id="PF16656">
    <property type="entry name" value="Pur_ac_phosph_N"/>
    <property type="match status" value="1"/>
</dbReference>
<dbReference type="SUPFAM" id="SSF49363">
    <property type="entry name" value="Purple acid phosphatase, N-terminal domain"/>
    <property type="match status" value="1"/>
</dbReference>
<evidence type="ECO:0000256" key="3">
    <source>
        <dbReference type="ARBA" id="ARBA00022729"/>
    </source>
</evidence>